<evidence type="ECO:0000313" key="7">
    <source>
        <dbReference type="EMBL" id="GIP15133.1"/>
    </source>
</evidence>
<keyword evidence="4 5" id="KW-0472">Membrane</keyword>
<evidence type="ECO:0000256" key="5">
    <source>
        <dbReference type="SAM" id="Phobius"/>
    </source>
</evidence>
<evidence type="ECO:0000256" key="3">
    <source>
        <dbReference type="ARBA" id="ARBA00022989"/>
    </source>
</evidence>
<dbReference type="AlphaFoldDB" id="A0A919YJP0"/>
<sequence>MLTQFLSNFLFIVFFISGVSKLLSIRSFQVTINQFGMLRRSTRLISWAVPMLEILISFMFLGKHAIATLGAVLALVLMLAFSMITFIALKRKIDSSCNCFGKLMNSKFGLGTVLHIIVLSLAACYVLIYPKTIEFSLKETISSMLISVGIVVMYSLILEFKDASRMN</sequence>
<dbReference type="Pfam" id="PF07291">
    <property type="entry name" value="MauE"/>
    <property type="match status" value="1"/>
</dbReference>
<keyword evidence="8" id="KW-1185">Reference proteome</keyword>
<organism evidence="7 8">
    <name type="scientific">Paenibacillus montaniterrae</name>
    <dbReference type="NCBI Taxonomy" id="429341"/>
    <lineage>
        <taxon>Bacteria</taxon>
        <taxon>Bacillati</taxon>
        <taxon>Bacillota</taxon>
        <taxon>Bacilli</taxon>
        <taxon>Bacillales</taxon>
        <taxon>Paenibacillaceae</taxon>
        <taxon>Paenibacillus</taxon>
    </lineage>
</organism>
<keyword evidence="3 5" id="KW-1133">Transmembrane helix</keyword>
<feature type="transmembrane region" description="Helical" evidence="5">
    <location>
        <begin position="6"/>
        <end position="23"/>
    </location>
</feature>
<proteinExistence type="predicted"/>
<feature type="transmembrane region" description="Helical" evidence="5">
    <location>
        <begin position="141"/>
        <end position="160"/>
    </location>
</feature>
<dbReference type="GO" id="GO:0030416">
    <property type="term" value="P:methylamine metabolic process"/>
    <property type="evidence" value="ECO:0007669"/>
    <property type="project" value="InterPro"/>
</dbReference>
<dbReference type="GO" id="GO:0016020">
    <property type="term" value="C:membrane"/>
    <property type="evidence" value="ECO:0007669"/>
    <property type="project" value="UniProtKB-SubCell"/>
</dbReference>
<evidence type="ECO:0000256" key="2">
    <source>
        <dbReference type="ARBA" id="ARBA00022692"/>
    </source>
</evidence>
<dbReference type="RefSeq" id="WP_213513310.1">
    <property type="nucleotide sequence ID" value="NZ_BOSE01000001.1"/>
</dbReference>
<evidence type="ECO:0000313" key="8">
    <source>
        <dbReference type="Proteomes" id="UP000683139"/>
    </source>
</evidence>
<feature type="domain" description="Methylamine utilisation protein MauE" evidence="6">
    <location>
        <begin position="2"/>
        <end position="126"/>
    </location>
</feature>
<dbReference type="EMBL" id="BOSE01000001">
    <property type="protein sequence ID" value="GIP15133.1"/>
    <property type="molecule type" value="Genomic_DNA"/>
</dbReference>
<dbReference type="InterPro" id="IPR009908">
    <property type="entry name" value="Methylamine_util_MauE"/>
</dbReference>
<protein>
    <recommendedName>
        <fullName evidence="6">Methylamine utilisation protein MauE domain-containing protein</fullName>
    </recommendedName>
</protein>
<evidence type="ECO:0000256" key="1">
    <source>
        <dbReference type="ARBA" id="ARBA00004141"/>
    </source>
</evidence>
<feature type="transmembrane region" description="Helical" evidence="5">
    <location>
        <begin position="110"/>
        <end position="129"/>
    </location>
</feature>
<comment type="caution">
    <text evidence="7">The sequence shown here is derived from an EMBL/GenBank/DDBJ whole genome shotgun (WGS) entry which is preliminary data.</text>
</comment>
<gene>
    <name evidence="7" type="ORF">J40TS1_07750</name>
</gene>
<evidence type="ECO:0000259" key="6">
    <source>
        <dbReference type="Pfam" id="PF07291"/>
    </source>
</evidence>
<feature type="transmembrane region" description="Helical" evidence="5">
    <location>
        <begin position="44"/>
        <end position="61"/>
    </location>
</feature>
<name>A0A919YJP0_9BACL</name>
<evidence type="ECO:0000256" key="4">
    <source>
        <dbReference type="ARBA" id="ARBA00023136"/>
    </source>
</evidence>
<feature type="transmembrane region" description="Helical" evidence="5">
    <location>
        <begin position="67"/>
        <end position="89"/>
    </location>
</feature>
<keyword evidence="2 5" id="KW-0812">Transmembrane</keyword>
<reference evidence="7" key="1">
    <citation type="submission" date="2021-03" db="EMBL/GenBank/DDBJ databases">
        <title>Antimicrobial resistance genes in bacteria isolated from Japanese honey, and their potential for conferring macrolide and lincosamide resistance in the American foulbrood pathogen Paenibacillus larvae.</title>
        <authorList>
            <person name="Okamoto M."/>
            <person name="Kumagai M."/>
            <person name="Kanamori H."/>
            <person name="Takamatsu D."/>
        </authorList>
    </citation>
    <scope>NUCLEOTIDE SEQUENCE</scope>
    <source>
        <strain evidence="7">J40TS1</strain>
    </source>
</reference>
<comment type="subcellular location">
    <subcellularLocation>
        <location evidence="1">Membrane</location>
        <topology evidence="1">Multi-pass membrane protein</topology>
    </subcellularLocation>
</comment>
<dbReference type="Proteomes" id="UP000683139">
    <property type="component" value="Unassembled WGS sequence"/>
</dbReference>
<accession>A0A919YJP0</accession>